<evidence type="ECO:0000313" key="6">
    <source>
        <dbReference type="Proteomes" id="UP000199529"/>
    </source>
</evidence>
<evidence type="ECO:0000256" key="3">
    <source>
        <dbReference type="PROSITE-ProRule" id="PRU00289"/>
    </source>
</evidence>
<dbReference type="PROSITE" id="PS50901">
    <property type="entry name" value="FTSK"/>
    <property type="match status" value="4"/>
</dbReference>
<dbReference type="InterPro" id="IPR003593">
    <property type="entry name" value="AAA+_ATPase"/>
</dbReference>
<evidence type="ECO:0000256" key="1">
    <source>
        <dbReference type="ARBA" id="ARBA00022741"/>
    </source>
</evidence>
<keyword evidence="2 3" id="KW-0067">ATP-binding</keyword>
<dbReference type="Pfam" id="PF01580">
    <property type="entry name" value="FtsK_SpoIIIE"/>
    <property type="match status" value="4"/>
</dbReference>
<dbReference type="EMBL" id="FNOK01000005">
    <property type="protein sequence ID" value="SDW75608.1"/>
    <property type="molecule type" value="Genomic_DNA"/>
</dbReference>
<dbReference type="OrthoDB" id="491589at2"/>
<sequence length="1317" mass="142426">MGRRTALLIATSMYGDPGLRRLRAPAGEAEELQQVLLSQGAFDQVEVLRNESKRQIERGIEEAFQEAGPDDLVLLYLSCHGIKNDHGQLLFAACNTELDRIESSAVGSVFVQHQLSASQAGTKVVLLDCCYSGAFSHGLVPKSAEGIDLRQLVGRGTYIMTATSAVEYAYEGDELTSSDPVPSSLFTRAVLKGIRTGAADIDGDGLITGDELYNYVFRELEGQRQTPSRETRMAGDFFIARTASAPVAEFPLPFPAKSVPAALGPLLVKAIPTMPPAGSTLNVVVGTLGADAAQEPFMLSLAEPDSHLAVVGPTQSGKSQFLRTLLLSLAADSEPEEVEIIIIDSESRFGAFGKLPHVSWVLGPDESTKVRQLLDEIERSISARRATFRQHSFDSLSEFRAARRNRDLRADGPQQDVILVIDRWEAFAAENPALVRQAEKIADTGASFGVHVVVATRSWSRISGDMLPNLRGKVDLAASAGPDRPVEATTAAGTFQVAVPNSSTGAEPRHQEMVSMIEGIAQQKQHRHHDRKFNPERILGVGPPFDPPKAWRDANHPDWLRVPIGVDEFGRTVHLDLRSAAFGGVGPHGMIVGPPGSGAVQTLGSLLFLLMLAHSPADLNVVLLQASPISSPVVQGLSEMPHVVAHMAVSYAEKSELANRLRDIHREITRRRSPAWAGRGTTPRLVVAIQDFTEALVRVPELVPQLREVMELGPDVGVHVIVMASSIADTRFLEIAELCRFWIVHRTAAERDSLELLGIPAAAELDEDEPGQGFFKAEARPPIKFRAWAPGMRSWAELIARVNRAVPVRPAELRAPLAAPIALGDVLGTLVQGERGLSAVAFERATEVPIGLVDSPETGEAEPLVVPFGSIAIQGRPFSGKADLTRAVILAVALTHTPEEAQFYFIGAGGGYSCEAVLSELPHVVGVAAIGDGEIAAAVVDFLVDLLSERKARREGAHVRSFLVIEQWHQLADAFAELVPNVRTLLQDGSDHGIHVIISGDCEGDEDLGWGFQHQVRLELGGADSGRGTVNGREFRAALPQLDADDQLDPQYENTRALSRRIASAWPGESVQDQVLLASPRITYSQVEDRENPHILLGRAVGIGRMAELDLEEHPHLLCLGERGSGKTNLVRLVIAEIKRLHAADECDIIVLDPKRGLLGEADGPQFGYAAVRGEFERILAETAFRIEQRLSRPRSGAERPREVFLIIEDCGLISSDPRSGRPDPLQRYADHLVRGGEVGVHLIVSRNSVNIGDALTTRFLGKLRAAGCATVVLGGDPRDGELLPGVASVPRPPGRGRFVRGRRNDMIQVAEMPPSA</sequence>
<dbReference type="GO" id="GO:0006508">
    <property type="term" value="P:proteolysis"/>
    <property type="evidence" value="ECO:0007669"/>
    <property type="project" value="InterPro"/>
</dbReference>
<feature type="binding site" evidence="3">
    <location>
        <begin position="593"/>
        <end position="600"/>
    </location>
    <ligand>
        <name>ATP</name>
        <dbReference type="ChEBI" id="CHEBI:30616"/>
    </ligand>
</feature>
<dbReference type="SMART" id="SM00382">
    <property type="entry name" value="AAA"/>
    <property type="match status" value="2"/>
</dbReference>
<name>A0A1H2W4X1_9PSEU</name>
<dbReference type="InterPro" id="IPR050206">
    <property type="entry name" value="FtsK/SpoIIIE/SftA"/>
</dbReference>
<feature type="binding site" evidence="3">
    <location>
        <begin position="875"/>
        <end position="882"/>
    </location>
    <ligand>
        <name>ATP</name>
        <dbReference type="ChEBI" id="CHEBI:30616"/>
    </ligand>
</feature>
<proteinExistence type="predicted"/>
<evidence type="ECO:0000313" key="5">
    <source>
        <dbReference type="EMBL" id="SDW75608.1"/>
    </source>
</evidence>
<dbReference type="PANTHER" id="PTHR22683">
    <property type="entry name" value="SPORULATION PROTEIN RELATED"/>
    <property type="match status" value="1"/>
</dbReference>
<dbReference type="Gene3D" id="3.40.50.1460">
    <property type="match status" value="1"/>
</dbReference>
<evidence type="ECO:0000256" key="2">
    <source>
        <dbReference type="ARBA" id="ARBA00022840"/>
    </source>
</evidence>
<dbReference type="NCBIfam" id="NF047832">
    <property type="entry name" value="caspase_w_EACC1"/>
    <property type="match status" value="1"/>
</dbReference>
<evidence type="ECO:0000259" key="4">
    <source>
        <dbReference type="PROSITE" id="PS50901"/>
    </source>
</evidence>
<protein>
    <submittedName>
        <fullName evidence="5">FtsK/SpoIIIE family protein</fullName>
    </submittedName>
</protein>
<keyword evidence="6" id="KW-1185">Reference proteome</keyword>
<dbReference type="SUPFAM" id="SSF52540">
    <property type="entry name" value="P-loop containing nucleoside triphosphate hydrolases"/>
    <property type="match status" value="3"/>
</dbReference>
<feature type="binding site" evidence="3">
    <location>
        <begin position="312"/>
        <end position="319"/>
    </location>
    <ligand>
        <name>ATP</name>
        <dbReference type="ChEBI" id="CHEBI:30616"/>
    </ligand>
</feature>
<feature type="domain" description="FtsK" evidence="4">
    <location>
        <begin position="847"/>
        <end position="1029"/>
    </location>
</feature>
<dbReference type="Gene3D" id="3.40.50.300">
    <property type="entry name" value="P-loop containing nucleotide triphosphate hydrolases"/>
    <property type="match status" value="4"/>
</dbReference>
<accession>A0A1H2W4X1</accession>
<organism evidence="5 6">
    <name type="scientific">Saccharopolyspora shandongensis</name>
    <dbReference type="NCBI Taxonomy" id="418495"/>
    <lineage>
        <taxon>Bacteria</taxon>
        <taxon>Bacillati</taxon>
        <taxon>Actinomycetota</taxon>
        <taxon>Actinomycetes</taxon>
        <taxon>Pseudonocardiales</taxon>
        <taxon>Pseudonocardiaceae</taxon>
        <taxon>Saccharopolyspora</taxon>
    </lineage>
</organism>
<feature type="domain" description="FtsK" evidence="4">
    <location>
        <begin position="570"/>
        <end position="754"/>
    </location>
</feature>
<reference evidence="6" key="1">
    <citation type="submission" date="2016-10" db="EMBL/GenBank/DDBJ databases">
        <authorList>
            <person name="Varghese N."/>
            <person name="Submissions S."/>
        </authorList>
    </citation>
    <scope>NUCLEOTIDE SEQUENCE [LARGE SCALE GENOMIC DNA]</scope>
    <source>
        <strain evidence="6">CGMCC 4.3530</strain>
    </source>
</reference>
<dbReference type="RefSeq" id="WP_143060878.1">
    <property type="nucleotide sequence ID" value="NZ_FNOK01000005.1"/>
</dbReference>
<keyword evidence="1 3" id="KW-0547">Nucleotide-binding</keyword>
<gene>
    <name evidence="5" type="ORF">SAMN05216215_100553</name>
</gene>
<dbReference type="InterPro" id="IPR002543">
    <property type="entry name" value="FtsK_dom"/>
</dbReference>
<dbReference type="GO" id="GO:0003677">
    <property type="term" value="F:DNA binding"/>
    <property type="evidence" value="ECO:0007669"/>
    <property type="project" value="InterPro"/>
</dbReference>
<dbReference type="PROSITE" id="PS00018">
    <property type="entry name" value="EF_HAND_1"/>
    <property type="match status" value="1"/>
</dbReference>
<dbReference type="SUPFAM" id="SSF52129">
    <property type="entry name" value="Caspase-like"/>
    <property type="match status" value="1"/>
</dbReference>
<dbReference type="InterPro" id="IPR029030">
    <property type="entry name" value="Caspase-like_dom_sf"/>
</dbReference>
<feature type="binding site" evidence="3">
    <location>
        <begin position="1121"/>
        <end position="1128"/>
    </location>
    <ligand>
        <name>ATP</name>
        <dbReference type="ChEBI" id="CHEBI:30616"/>
    </ligand>
</feature>
<feature type="domain" description="FtsK" evidence="4">
    <location>
        <begin position="294"/>
        <end position="489"/>
    </location>
</feature>
<dbReference type="InterPro" id="IPR011600">
    <property type="entry name" value="Pept_C14_caspase"/>
</dbReference>
<feature type="domain" description="FtsK" evidence="4">
    <location>
        <begin position="1104"/>
        <end position="1283"/>
    </location>
</feature>
<dbReference type="PANTHER" id="PTHR22683:SF1">
    <property type="entry name" value="TYPE VII SECRETION SYSTEM PROTEIN ESSC"/>
    <property type="match status" value="1"/>
</dbReference>
<dbReference type="GO" id="GO:0004197">
    <property type="term" value="F:cysteine-type endopeptidase activity"/>
    <property type="evidence" value="ECO:0007669"/>
    <property type="project" value="InterPro"/>
</dbReference>
<dbReference type="GO" id="GO:0005524">
    <property type="term" value="F:ATP binding"/>
    <property type="evidence" value="ECO:0007669"/>
    <property type="project" value="UniProtKB-UniRule"/>
</dbReference>
<dbReference type="Proteomes" id="UP000199529">
    <property type="component" value="Unassembled WGS sequence"/>
</dbReference>
<dbReference type="STRING" id="418495.SAMN05216215_100553"/>
<dbReference type="InterPro" id="IPR027417">
    <property type="entry name" value="P-loop_NTPase"/>
</dbReference>
<dbReference type="Pfam" id="PF00656">
    <property type="entry name" value="Peptidase_C14"/>
    <property type="match status" value="1"/>
</dbReference>
<dbReference type="InterPro" id="IPR018247">
    <property type="entry name" value="EF_Hand_1_Ca_BS"/>
</dbReference>